<feature type="domain" description="Copper type II ascorbate-dependent monooxygenase N-terminal" evidence="1">
    <location>
        <begin position="180"/>
        <end position="302"/>
    </location>
</feature>
<sequence length="605" mass="67225">NFLAQPHYHTNDGDDVESFKMELTSGIASFCIIVTLSITHLEAYKFLQGKIPNGDNVPHPCKSNYIWQGVGHKNANGGGERNAFGLDFNANGKVWTEALCKADSDKDGKTNGEELGDPNCVWMEGQTPAITDTKKLSHPGVCDPWNSPKCQAQNQWEFCDASEFKCPTLDATKDVRNATIRFPPTPVPAAETNYMCLTVPLPEDGDYHMIAMKPIINNTYVMHHMLLYACAEDELPGGENDVRTKFRTPRLCGMSTGCTKLISKWALGYQGECGSDKAAFRIGKNGYKTAVLQMHWNNPELRSDYVDSSGMELYYTPNLRPYDAGYVMTGQRSIVIPPGLPSVRVSGGAASICTKEYMKKPVYVLETLLHMHYLGKAASLEHFRDGKKLNNFGVDEVYDYDSPVTHKFEPPVEFLPGDELFMSCEFDSTSKNTTTRFGDATSDEMCYGFVVYYPEIKNMSDLIQIGNASDCAASLSKTCPDHMGYLFGEGVRNLSNIIVPNCDMEVDGKCTPKCKDVVDEIYRTDGCLSDKYVIDVYKEFLKDNRGMDYVWRGFESCDAERAKDLEKENGVSRPTWTTGQPGAGTDVSVAFTTLIFAALLHTLIC</sequence>
<dbReference type="InterPro" id="IPR024548">
    <property type="entry name" value="Cu2_monoox_C"/>
</dbReference>
<keyword evidence="5" id="KW-1185">Reference proteome</keyword>
<feature type="non-terminal residue" evidence="4">
    <location>
        <position position="1"/>
    </location>
</feature>
<gene>
    <name evidence="4" type="ORF">OFUS_LOCUS13870</name>
</gene>
<dbReference type="SUPFAM" id="SSF49742">
    <property type="entry name" value="PHM/PNGase F"/>
    <property type="match status" value="2"/>
</dbReference>
<dbReference type="InterPro" id="IPR014784">
    <property type="entry name" value="Cu2_ascorb_mOase-like_C"/>
</dbReference>
<dbReference type="Pfam" id="PF03712">
    <property type="entry name" value="Cu2_monoox_C"/>
    <property type="match status" value="1"/>
</dbReference>
<dbReference type="InterPro" id="IPR000945">
    <property type="entry name" value="DBH-like"/>
</dbReference>
<organism evidence="4 5">
    <name type="scientific">Owenia fusiformis</name>
    <name type="common">Polychaete worm</name>
    <dbReference type="NCBI Taxonomy" id="6347"/>
    <lineage>
        <taxon>Eukaryota</taxon>
        <taxon>Metazoa</taxon>
        <taxon>Spiralia</taxon>
        <taxon>Lophotrochozoa</taxon>
        <taxon>Annelida</taxon>
        <taxon>Polychaeta</taxon>
        <taxon>Sedentaria</taxon>
        <taxon>Canalipalpata</taxon>
        <taxon>Sabellida</taxon>
        <taxon>Oweniida</taxon>
        <taxon>Oweniidae</taxon>
        <taxon>Owenia</taxon>
    </lineage>
</organism>
<dbReference type="Gene3D" id="2.60.120.230">
    <property type="match status" value="1"/>
</dbReference>
<comment type="caution">
    <text evidence="4">The sequence shown here is derived from an EMBL/GenBank/DDBJ whole genome shotgun (WGS) entry which is preliminary data.</text>
</comment>
<dbReference type="Pfam" id="PF01082">
    <property type="entry name" value="Cu2_monooxygen"/>
    <property type="match status" value="1"/>
</dbReference>
<dbReference type="OrthoDB" id="129121at2759"/>
<dbReference type="AlphaFoldDB" id="A0A8J1UGH1"/>
<dbReference type="PANTHER" id="PTHR10157">
    <property type="entry name" value="DOPAMINE BETA HYDROXYLASE RELATED"/>
    <property type="match status" value="1"/>
</dbReference>
<dbReference type="InterPro" id="IPR036939">
    <property type="entry name" value="Cu2_ascorb_mOase_N_sf"/>
</dbReference>
<dbReference type="InterPro" id="IPR008977">
    <property type="entry name" value="PHM/PNGase_F_dom_sf"/>
</dbReference>
<proteinExistence type="predicted"/>
<evidence type="ECO:0000259" key="1">
    <source>
        <dbReference type="Pfam" id="PF01082"/>
    </source>
</evidence>
<dbReference type="GO" id="GO:0004500">
    <property type="term" value="F:dopamine beta-monooxygenase activity"/>
    <property type="evidence" value="ECO:0007669"/>
    <property type="project" value="InterPro"/>
</dbReference>
<evidence type="ECO:0000259" key="2">
    <source>
        <dbReference type="Pfam" id="PF03712"/>
    </source>
</evidence>
<evidence type="ECO:0000313" key="5">
    <source>
        <dbReference type="Proteomes" id="UP000749559"/>
    </source>
</evidence>
<feature type="domain" description="Copper type II ascorbate-dependent monooxygenase C-terminal" evidence="2">
    <location>
        <begin position="322"/>
        <end position="458"/>
    </location>
</feature>
<name>A0A8J1UGH1_OWEFU</name>
<dbReference type="Proteomes" id="UP000749559">
    <property type="component" value="Unassembled WGS sequence"/>
</dbReference>
<dbReference type="InterPro" id="IPR057626">
    <property type="entry name" value="S-S_Temptin"/>
</dbReference>
<evidence type="ECO:0000313" key="4">
    <source>
        <dbReference type="EMBL" id="CAH1788317.1"/>
    </source>
</evidence>
<reference evidence="4" key="1">
    <citation type="submission" date="2022-03" db="EMBL/GenBank/DDBJ databases">
        <authorList>
            <person name="Martin C."/>
        </authorList>
    </citation>
    <scope>NUCLEOTIDE SEQUENCE</scope>
</reference>
<dbReference type="Gene3D" id="2.60.120.310">
    <property type="entry name" value="Copper type II, ascorbate-dependent monooxygenase, N-terminal domain"/>
    <property type="match status" value="1"/>
</dbReference>
<dbReference type="PANTHER" id="PTHR10157:SF23">
    <property type="entry name" value="MOXD1 HOMOLOG 1"/>
    <property type="match status" value="1"/>
</dbReference>
<dbReference type="EMBL" id="CAIIXF020000007">
    <property type="protein sequence ID" value="CAH1788317.1"/>
    <property type="molecule type" value="Genomic_DNA"/>
</dbReference>
<feature type="domain" description="Temptin Cys/Cys disulfide" evidence="3">
    <location>
        <begin position="43"/>
        <end position="141"/>
    </location>
</feature>
<dbReference type="GO" id="GO:0005507">
    <property type="term" value="F:copper ion binding"/>
    <property type="evidence" value="ECO:0007669"/>
    <property type="project" value="InterPro"/>
</dbReference>
<evidence type="ECO:0000259" key="3">
    <source>
        <dbReference type="Pfam" id="PF24784"/>
    </source>
</evidence>
<accession>A0A8J1UGH1</accession>
<protein>
    <submittedName>
        <fullName evidence="4">Uncharacterized protein</fullName>
    </submittedName>
</protein>
<dbReference type="Pfam" id="PF24784">
    <property type="entry name" value="Temptin_C"/>
    <property type="match status" value="1"/>
</dbReference>
<dbReference type="InterPro" id="IPR000323">
    <property type="entry name" value="Cu2_ascorb_mOase_N"/>
</dbReference>